<dbReference type="InterPro" id="IPR036111">
    <property type="entry name" value="Mal/L-sulfo/L-lacto_DH-like_sf"/>
</dbReference>
<dbReference type="GO" id="GO:0016491">
    <property type="term" value="F:oxidoreductase activity"/>
    <property type="evidence" value="ECO:0007669"/>
    <property type="project" value="UniProtKB-KW"/>
</dbReference>
<dbReference type="InterPro" id="IPR003767">
    <property type="entry name" value="Malate/L-lactate_DH-like"/>
</dbReference>
<gene>
    <name evidence="4" type="ORF">HNR25_003503</name>
</gene>
<dbReference type="PANTHER" id="PTHR11091">
    <property type="entry name" value="OXIDOREDUCTASE-RELATED"/>
    <property type="match status" value="1"/>
</dbReference>
<dbReference type="InterPro" id="IPR043144">
    <property type="entry name" value="Mal/L-sulf/L-lact_DH-like_ah"/>
</dbReference>
<sequence>MAAPDTRPAAPAHRPERPAPETGPNGPDTGGPHRPRVCAADLLAFTERILTAHGLPAERARPAAEALCYGDLCGHPSHGTANLTRIYLPALAEGRMDPHAEPVTRTDHGASVLVDARRAPGLWHAGTAVDTAVERAQRHGVGLVSVRGATHFGCAGHHAARAAERGTIGIVAANCGRQRIAPPPGGLAPLLGTNPLSVAAPAVPGYPFVLDMSTTAAPTGRVREAARAGRDVPAGWLADSGGAPVTDAAAFDRGEAHLQWLGAGADTHSGGAYKGFGLGLAVEVLAALLPGAGLGPGDRGAAGDDGGDDAGAGRRDDDIGFLAAAVAPDRLREGFGADARALFSAVLSCPPADGDRPVRYPGWHEAELARRRRSDGVPLPEPLLRELDAVADAAGTAPPAVIGGR</sequence>
<feature type="region of interest" description="Disordered" evidence="3">
    <location>
        <begin position="295"/>
        <end position="314"/>
    </location>
</feature>
<evidence type="ECO:0000256" key="1">
    <source>
        <dbReference type="ARBA" id="ARBA00006056"/>
    </source>
</evidence>
<feature type="region of interest" description="Disordered" evidence="3">
    <location>
        <begin position="1"/>
        <end position="36"/>
    </location>
</feature>
<evidence type="ECO:0000256" key="2">
    <source>
        <dbReference type="ARBA" id="ARBA00023002"/>
    </source>
</evidence>
<comment type="similarity">
    <text evidence="1">Belongs to the LDH2/MDH2 oxidoreductase family.</text>
</comment>
<reference evidence="4 5" key="1">
    <citation type="submission" date="2020-08" db="EMBL/GenBank/DDBJ databases">
        <title>Sequencing the genomes of 1000 actinobacteria strains.</title>
        <authorList>
            <person name="Klenk H.-P."/>
        </authorList>
    </citation>
    <scope>NUCLEOTIDE SEQUENCE [LARGE SCALE GENOMIC DNA]</scope>
    <source>
        <strain evidence="4 5">DSM 44593</strain>
    </source>
</reference>
<comment type="caution">
    <text evidence="4">The sequence shown here is derived from an EMBL/GenBank/DDBJ whole genome shotgun (WGS) entry which is preliminary data.</text>
</comment>
<evidence type="ECO:0000313" key="4">
    <source>
        <dbReference type="EMBL" id="MBB5999752.1"/>
    </source>
</evidence>
<dbReference type="PANTHER" id="PTHR11091:SF0">
    <property type="entry name" value="MALATE DEHYDROGENASE"/>
    <property type="match status" value="1"/>
</dbReference>
<dbReference type="EMBL" id="JACHLY010000001">
    <property type="protein sequence ID" value="MBB5999752.1"/>
    <property type="molecule type" value="Genomic_DNA"/>
</dbReference>
<evidence type="ECO:0000256" key="3">
    <source>
        <dbReference type="SAM" id="MobiDB-lite"/>
    </source>
</evidence>
<keyword evidence="2" id="KW-0560">Oxidoreductase</keyword>
<organism evidence="4 5">
    <name type="scientific">Streptomonospora salina</name>
    <dbReference type="NCBI Taxonomy" id="104205"/>
    <lineage>
        <taxon>Bacteria</taxon>
        <taxon>Bacillati</taxon>
        <taxon>Actinomycetota</taxon>
        <taxon>Actinomycetes</taxon>
        <taxon>Streptosporangiales</taxon>
        <taxon>Nocardiopsidaceae</taxon>
        <taxon>Streptomonospora</taxon>
    </lineage>
</organism>
<name>A0A841E9T2_9ACTN</name>
<protein>
    <submittedName>
        <fullName evidence="4">LDH2 family malate/lactate/ureidoglycolate dehydrogenase</fullName>
    </submittedName>
</protein>
<accession>A0A841E9T2</accession>
<dbReference type="AlphaFoldDB" id="A0A841E9T2"/>
<dbReference type="SUPFAM" id="SSF89733">
    <property type="entry name" value="L-sulfolactate dehydrogenase-like"/>
    <property type="match status" value="1"/>
</dbReference>
<evidence type="ECO:0000313" key="5">
    <source>
        <dbReference type="Proteomes" id="UP000578077"/>
    </source>
</evidence>
<dbReference type="Gene3D" id="1.10.1530.10">
    <property type="match status" value="1"/>
</dbReference>
<feature type="compositionally biased region" description="Gly residues" evidence="3">
    <location>
        <begin position="295"/>
        <end position="304"/>
    </location>
</feature>
<dbReference type="Proteomes" id="UP000578077">
    <property type="component" value="Unassembled WGS sequence"/>
</dbReference>
<dbReference type="InterPro" id="IPR043143">
    <property type="entry name" value="Mal/L-sulf/L-lact_DH-like_NADP"/>
</dbReference>
<dbReference type="Gene3D" id="3.30.1370.60">
    <property type="entry name" value="Hypothetical oxidoreductase yiak, domain 2"/>
    <property type="match status" value="1"/>
</dbReference>
<keyword evidence="5" id="KW-1185">Reference proteome</keyword>
<dbReference type="Pfam" id="PF02615">
    <property type="entry name" value="Ldh_2"/>
    <property type="match status" value="1"/>
</dbReference>
<proteinExistence type="inferred from homology"/>
<dbReference type="RefSeq" id="WP_184636796.1">
    <property type="nucleotide sequence ID" value="NZ_BAABKT010000039.1"/>
</dbReference>